<reference evidence="2" key="1">
    <citation type="submission" date="2022-10" db="EMBL/GenBank/DDBJ databases">
        <authorList>
            <person name="Chen Y."/>
            <person name="Dougan E. K."/>
            <person name="Chan C."/>
            <person name="Rhodes N."/>
            <person name="Thang M."/>
        </authorList>
    </citation>
    <scope>NUCLEOTIDE SEQUENCE</scope>
</reference>
<organism evidence="2">
    <name type="scientific">Cladocopium goreaui</name>
    <dbReference type="NCBI Taxonomy" id="2562237"/>
    <lineage>
        <taxon>Eukaryota</taxon>
        <taxon>Sar</taxon>
        <taxon>Alveolata</taxon>
        <taxon>Dinophyceae</taxon>
        <taxon>Suessiales</taxon>
        <taxon>Symbiodiniaceae</taxon>
        <taxon>Cladocopium</taxon>
    </lineage>
</organism>
<dbReference type="PANTHER" id="PTHR43767">
    <property type="entry name" value="LONG-CHAIN-FATTY-ACID--COA LIGASE"/>
    <property type="match status" value="1"/>
</dbReference>
<dbReference type="EMBL" id="CAMXCT010006223">
    <property type="protein sequence ID" value="CAI4014179.1"/>
    <property type="molecule type" value="Genomic_DNA"/>
</dbReference>
<dbReference type="Gene3D" id="3.40.50.12780">
    <property type="entry name" value="N-terminal domain of ligase-like"/>
    <property type="match status" value="1"/>
</dbReference>
<dbReference type="Pfam" id="PF18143">
    <property type="entry name" value="HAD_SAK_2"/>
    <property type="match status" value="1"/>
</dbReference>
<evidence type="ECO:0000313" key="2">
    <source>
        <dbReference type="EMBL" id="CAI4014179.1"/>
    </source>
</evidence>
<dbReference type="InterPro" id="IPR042099">
    <property type="entry name" value="ANL_N_sf"/>
</dbReference>
<dbReference type="Pfam" id="PF00501">
    <property type="entry name" value="AMP-binding"/>
    <property type="match status" value="1"/>
</dbReference>
<dbReference type="AlphaFoldDB" id="A0A9P1DRN3"/>
<dbReference type="EMBL" id="CAMXCT020006223">
    <property type="protein sequence ID" value="CAL1167554.1"/>
    <property type="molecule type" value="Genomic_DNA"/>
</dbReference>
<sequence>MEKWRNQLRNGLSWTMKDCNVVAATDVVARLDATVLQHIQEKALSAASQPALLWLVKCEDGWQKESWTYKEVWQAAISCAEKLKALPETSQGCHVAICIDEGPALPLVELGVLLAAMCIVPLDACEPTGRFVSVVADSEPAVIVAKDSSNRSSIQQHLASDLLPGRRQTAVLLAAELLEVCELCAEDRLLLLSRVLSQLPKAKVVLSSTWRRDEALFLEATQQLEAHQVRISGTTPISGYETRVDEICAWLEASMARGLETTSFVVLDDQAMDEGRVVYTDPSVGLEEAVATRVLERFQSVPPSETLEATLKRWRSKTTARSRPKNSAWLFACHTALAMFCGAEKNSRAQKVVAVTGSGSSGSFNF</sequence>
<dbReference type="Proteomes" id="UP001152797">
    <property type="component" value="Unassembled WGS sequence"/>
</dbReference>
<protein>
    <recommendedName>
        <fullName evidence="1">AMP-dependent synthetase/ligase domain-containing protein</fullName>
    </recommendedName>
</protein>
<reference evidence="3 4" key="2">
    <citation type="submission" date="2024-05" db="EMBL/GenBank/DDBJ databases">
        <authorList>
            <person name="Chen Y."/>
            <person name="Shah S."/>
            <person name="Dougan E. K."/>
            <person name="Thang M."/>
            <person name="Chan C."/>
        </authorList>
    </citation>
    <scope>NUCLEOTIDE SEQUENCE [LARGE SCALE GENOMIC DNA]</scope>
</reference>
<dbReference type="InterPro" id="IPR050237">
    <property type="entry name" value="ATP-dep_AMP-bd_enzyme"/>
</dbReference>
<name>A0A9P1DRN3_9DINO</name>
<keyword evidence="4" id="KW-1185">Reference proteome</keyword>
<evidence type="ECO:0000313" key="3">
    <source>
        <dbReference type="EMBL" id="CAL4801491.1"/>
    </source>
</evidence>
<accession>A0A9P1DRN3</accession>
<evidence type="ECO:0000313" key="4">
    <source>
        <dbReference type="Proteomes" id="UP001152797"/>
    </source>
</evidence>
<proteinExistence type="predicted"/>
<dbReference type="EMBL" id="CAMXCT030006223">
    <property type="protein sequence ID" value="CAL4801491.1"/>
    <property type="molecule type" value="Genomic_DNA"/>
</dbReference>
<evidence type="ECO:0000259" key="1">
    <source>
        <dbReference type="Pfam" id="PF00501"/>
    </source>
</evidence>
<comment type="caution">
    <text evidence="2">The sequence shown here is derived from an EMBL/GenBank/DDBJ whole genome shotgun (WGS) entry which is preliminary data.</text>
</comment>
<dbReference type="PANTHER" id="PTHR43767:SF1">
    <property type="entry name" value="NONRIBOSOMAL PEPTIDE SYNTHASE PES1 (EUROFUNG)-RELATED"/>
    <property type="match status" value="1"/>
</dbReference>
<dbReference type="InterPro" id="IPR000873">
    <property type="entry name" value="AMP-dep_synth/lig_dom"/>
</dbReference>
<gene>
    <name evidence="2" type="ORF">C1SCF055_LOCUS39097</name>
</gene>
<dbReference type="SUPFAM" id="SSF56801">
    <property type="entry name" value="Acetyl-CoA synthetase-like"/>
    <property type="match status" value="1"/>
</dbReference>
<feature type="domain" description="AMP-dependent synthetase/ligase" evidence="1">
    <location>
        <begin position="57"/>
        <end position="161"/>
    </location>
</feature>
<dbReference type="OrthoDB" id="10662564at2759"/>